<dbReference type="RefSeq" id="WP_115374234.1">
    <property type="nucleotide sequence ID" value="NZ_QASA01000001.1"/>
</dbReference>
<evidence type="ECO:0000256" key="1">
    <source>
        <dbReference type="ARBA" id="ARBA00023002"/>
    </source>
</evidence>
<reference evidence="3 4" key="1">
    <citation type="submission" date="2018-04" db="EMBL/GenBank/DDBJ databases">
        <title>Adhaeribacter sp. HMF7616 genome sequencing and assembly.</title>
        <authorList>
            <person name="Kang H."/>
            <person name="Kang J."/>
            <person name="Cha I."/>
            <person name="Kim H."/>
            <person name="Joh K."/>
        </authorList>
    </citation>
    <scope>NUCLEOTIDE SEQUENCE [LARGE SCALE GENOMIC DNA]</scope>
    <source>
        <strain evidence="3 4">HMF7616</strain>
    </source>
</reference>
<sequence length="215" mass="22792">MKIAVLGTGVVGQTIADKLISLGHQVKMGSRSATNEKATNWATQNGAEASTGTFAEAAAFGELIFLATKGDATLDIIQQAGPDNFRNKTVIDISNPLDFSNGFPPFLSITNTNSLGEEVQTALPHAYVVKTLNTLSAHLMVAPGSLPEETSVFLSGNAAAGKAQARAILESFGWQNIIDLGDITTARGTEQLLPLWVRLYAKLGTANFNFKIVLE</sequence>
<dbReference type="GO" id="GO:0016491">
    <property type="term" value="F:oxidoreductase activity"/>
    <property type="evidence" value="ECO:0007669"/>
    <property type="project" value="UniProtKB-KW"/>
</dbReference>
<dbReference type="SUPFAM" id="SSF51735">
    <property type="entry name" value="NAD(P)-binding Rossmann-fold domains"/>
    <property type="match status" value="1"/>
</dbReference>
<comment type="caution">
    <text evidence="3">The sequence shown here is derived from an EMBL/GenBank/DDBJ whole genome shotgun (WGS) entry which is preliminary data.</text>
</comment>
<evidence type="ECO:0000259" key="2">
    <source>
        <dbReference type="Pfam" id="PF03807"/>
    </source>
</evidence>
<dbReference type="InterPro" id="IPR051267">
    <property type="entry name" value="STEAP_metalloreductase"/>
</dbReference>
<protein>
    <recommendedName>
        <fullName evidence="2">Pyrroline-5-carboxylate reductase catalytic N-terminal domain-containing protein</fullName>
    </recommendedName>
</protein>
<evidence type="ECO:0000313" key="3">
    <source>
        <dbReference type="EMBL" id="RDC65179.1"/>
    </source>
</evidence>
<dbReference type="InterPro" id="IPR028939">
    <property type="entry name" value="P5C_Rdtase_cat_N"/>
</dbReference>
<feature type="domain" description="Pyrroline-5-carboxylate reductase catalytic N-terminal" evidence="2">
    <location>
        <begin position="2"/>
        <end position="96"/>
    </location>
</feature>
<gene>
    <name evidence="3" type="ORF">AHMF7616_03809</name>
</gene>
<proteinExistence type="predicted"/>
<name>A0A369QQQ9_9BACT</name>
<evidence type="ECO:0000313" key="4">
    <source>
        <dbReference type="Proteomes" id="UP000253919"/>
    </source>
</evidence>
<dbReference type="EMBL" id="QASA01000001">
    <property type="protein sequence ID" value="RDC65179.1"/>
    <property type="molecule type" value="Genomic_DNA"/>
</dbReference>
<dbReference type="Gene3D" id="3.40.50.720">
    <property type="entry name" value="NAD(P)-binding Rossmann-like Domain"/>
    <property type="match status" value="1"/>
</dbReference>
<dbReference type="OrthoDB" id="9786864at2"/>
<dbReference type="Proteomes" id="UP000253919">
    <property type="component" value="Unassembled WGS sequence"/>
</dbReference>
<dbReference type="InterPro" id="IPR036291">
    <property type="entry name" value="NAD(P)-bd_dom_sf"/>
</dbReference>
<dbReference type="AlphaFoldDB" id="A0A369QQQ9"/>
<organism evidence="3 4">
    <name type="scientific">Adhaeribacter pallidiroseus</name>
    <dbReference type="NCBI Taxonomy" id="2072847"/>
    <lineage>
        <taxon>Bacteria</taxon>
        <taxon>Pseudomonadati</taxon>
        <taxon>Bacteroidota</taxon>
        <taxon>Cytophagia</taxon>
        <taxon>Cytophagales</taxon>
        <taxon>Hymenobacteraceae</taxon>
        <taxon>Adhaeribacter</taxon>
    </lineage>
</organism>
<keyword evidence="4" id="KW-1185">Reference proteome</keyword>
<dbReference type="PANTHER" id="PTHR14239:SF10">
    <property type="entry name" value="REDUCTASE"/>
    <property type="match status" value="1"/>
</dbReference>
<accession>A0A369QQQ9</accession>
<dbReference type="PANTHER" id="PTHR14239">
    <property type="entry name" value="DUDULIN-RELATED"/>
    <property type="match status" value="1"/>
</dbReference>
<dbReference type="Pfam" id="PF03807">
    <property type="entry name" value="F420_oxidored"/>
    <property type="match status" value="1"/>
</dbReference>
<keyword evidence="1" id="KW-0560">Oxidoreductase</keyword>